<dbReference type="PANTHER" id="PTHR18952">
    <property type="entry name" value="CARBONIC ANHYDRASE"/>
    <property type="match status" value="1"/>
</dbReference>
<dbReference type="Gene3D" id="3.10.200.10">
    <property type="entry name" value="Alpha carbonic anhydrase"/>
    <property type="match status" value="1"/>
</dbReference>
<gene>
    <name evidence="3" type="ORF">B7P43_G02400</name>
</gene>
<dbReference type="Pfam" id="PF00194">
    <property type="entry name" value="Carb_anhydrase"/>
    <property type="match status" value="1"/>
</dbReference>
<reference evidence="3 4" key="1">
    <citation type="submission" date="2017-12" db="EMBL/GenBank/DDBJ databases">
        <title>Hemimetabolous genomes reveal molecular basis of termite eusociality.</title>
        <authorList>
            <person name="Harrison M.C."/>
            <person name="Jongepier E."/>
            <person name="Robertson H.M."/>
            <person name="Arning N."/>
            <person name="Bitard-Feildel T."/>
            <person name="Chao H."/>
            <person name="Childers C.P."/>
            <person name="Dinh H."/>
            <person name="Doddapaneni H."/>
            <person name="Dugan S."/>
            <person name="Gowin J."/>
            <person name="Greiner C."/>
            <person name="Han Y."/>
            <person name="Hu H."/>
            <person name="Hughes D.S.T."/>
            <person name="Huylmans A.-K."/>
            <person name="Kemena C."/>
            <person name="Kremer L.P.M."/>
            <person name="Lee S.L."/>
            <person name="Lopez-Ezquerra A."/>
            <person name="Mallet L."/>
            <person name="Monroy-Kuhn J.M."/>
            <person name="Moser A."/>
            <person name="Murali S.C."/>
            <person name="Muzny D.M."/>
            <person name="Otani S."/>
            <person name="Piulachs M.-D."/>
            <person name="Poelchau M."/>
            <person name="Qu J."/>
            <person name="Schaub F."/>
            <person name="Wada-Katsumata A."/>
            <person name="Worley K.C."/>
            <person name="Xie Q."/>
            <person name="Ylla G."/>
            <person name="Poulsen M."/>
            <person name="Gibbs R.A."/>
            <person name="Schal C."/>
            <person name="Richards S."/>
            <person name="Belles X."/>
            <person name="Korb J."/>
            <person name="Bornberg-Bauer E."/>
        </authorList>
    </citation>
    <scope>NUCLEOTIDE SEQUENCE [LARGE SCALE GENOMIC DNA]</scope>
    <source>
        <tissue evidence="3">Whole body</tissue>
    </source>
</reference>
<dbReference type="PANTHER" id="PTHR18952:SF233">
    <property type="entry name" value="CARBONIC ANHYDRASE 14"/>
    <property type="match status" value="1"/>
</dbReference>
<dbReference type="AlphaFoldDB" id="A0A2J7R435"/>
<dbReference type="OrthoDB" id="429145at2759"/>
<dbReference type="GO" id="GO:0004089">
    <property type="term" value="F:carbonate dehydratase activity"/>
    <property type="evidence" value="ECO:0007669"/>
    <property type="project" value="InterPro"/>
</dbReference>
<feature type="domain" description="Alpha-carbonic anhydrase" evidence="2">
    <location>
        <begin position="24"/>
        <end position="143"/>
    </location>
</feature>
<accession>A0A2J7R435</accession>
<evidence type="ECO:0000259" key="2">
    <source>
        <dbReference type="PROSITE" id="PS51144"/>
    </source>
</evidence>
<organism evidence="3 4">
    <name type="scientific">Cryptotermes secundus</name>
    <dbReference type="NCBI Taxonomy" id="105785"/>
    <lineage>
        <taxon>Eukaryota</taxon>
        <taxon>Metazoa</taxon>
        <taxon>Ecdysozoa</taxon>
        <taxon>Arthropoda</taxon>
        <taxon>Hexapoda</taxon>
        <taxon>Insecta</taxon>
        <taxon>Pterygota</taxon>
        <taxon>Neoptera</taxon>
        <taxon>Polyneoptera</taxon>
        <taxon>Dictyoptera</taxon>
        <taxon>Blattodea</taxon>
        <taxon>Blattoidea</taxon>
        <taxon>Termitoidae</taxon>
        <taxon>Kalotermitidae</taxon>
        <taxon>Cryptotermitinae</taxon>
        <taxon>Cryptotermes</taxon>
    </lineage>
</organism>
<comment type="similarity">
    <text evidence="1">Belongs to the alpha-carbonic anhydrase family.</text>
</comment>
<dbReference type="EMBL" id="NEVH01007816">
    <property type="protein sequence ID" value="PNF35599.1"/>
    <property type="molecule type" value="Genomic_DNA"/>
</dbReference>
<proteinExistence type="inferred from homology"/>
<dbReference type="SUPFAM" id="SSF51069">
    <property type="entry name" value="Carbonic anhydrase"/>
    <property type="match status" value="1"/>
</dbReference>
<dbReference type="Proteomes" id="UP000235965">
    <property type="component" value="Unassembled WGS sequence"/>
</dbReference>
<dbReference type="GO" id="GO:0008270">
    <property type="term" value="F:zinc ion binding"/>
    <property type="evidence" value="ECO:0007669"/>
    <property type="project" value="InterPro"/>
</dbReference>
<comment type="caution">
    <text evidence="3">The sequence shown here is derived from an EMBL/GenBank/DDBJ whole genome shotgun (WGS) entry which is preliminary data.</text>
</comment>
<keyword evidence="4" id="KW-1185">Reference proteome</keyword>
<dbReference type="PROSITE" id="PS51144">
    <property type="entry name" value="ALPHA_CA_2"/>
    <property type="match status" value="1"/>
</dbReference>
<evidence type="ECO:0000313" key="4">
    <source>
        <dbReference type="Proteomes" id="UP000235965"/>
    </source>
</evidence>
<protein>
    <recommendedName>
        <fullName evidence="2">Alpha-carbonic anhydrase domain-containing protein</fullName>
    </recommendedName>
</protein>
<dbReference type="InParanoid" id="A0A2J7R435"/>
<dbReference type="InterPro" id="IPR023561">
    <property type="entry name" value="Carbonic_anhydrase_a-class"/>
</dbReference>
<sequence>MMDYVGHVARMGEKRNAYRNLSRKKDDYEDLDVGPDVWPLEYPQCSGARQSPINLEADDMYRLVVSKQLRWHGYRTRPHSLTLTNNRHTIQVSGKWKMTPSISGGPLEGEYTFSQLHFHWGSSDTIGSEHTVRNVRYLTCTDV</sequence>
<dbReference type="STRING" id="105785.A0A2J7R435"/>
<dbReference type="GO" id="GO:0005737">
    <property type="term" value="C:cytoplasm"/>
    <property type="evidence" value="ECO:0007669"/>
    <property type="project" value="TreeGrafter"/>
</dbReference>
<dbReference type="InterPro" id="IPR036398">
    <property type="entry name" value="CA_dom_sf"/>
</dbReference>
<dbReference type="InterPro" id="IPR001148">
    <property type="entry name" value="CA_dom"/>
</dbReference>
<evidence type="ECO:0000256" key="1">
    <source>
        <dbReference type="ARBA" id="ARBA00010718"/>
    </source>
</evidence>
<dbReference type="SMART" id="SM01057">
    <property type="entry name" value="Carb_anhydrase"/>
    <property type="match status" value="1"/>
</dbReference>
<name>A0A2J7R435_9NEOP</name>
<evidence type="ECO:0000313" key="3">
    <source>
        <dbReference type="EMBL" id="PNF35599.1"/>
    </source>
</evidence>